<evidence type="ECO:0000256" key="14">
    <source>
        <dbReference type="RuleBase" id="RU004241"/>
    </source>
</evidence>
<evidence type="ECO:0000256" key="4">
    <source>
        <dbReference type="ARBA" id="ARBA00022559"/>
    </source>
</evidence>
<dbReference type="InterPro" id="IPR010255">
    <property type="entry name" value="Haem_peroxidase_sf"/>
</dbReference>
<feature type="disulfide bond" evidence="13">
    <location>
        <begin position="34"/>
        <end position="114"/>
    </location>
</feature>
<keyword evidence="4 18" id="KW-0575">Peroxidase</keyword>
<comment type="similarity">
    <text evidence="14">Belongs to the peroxidase family.</text>
</comment>
<feature type="active site" description="Proton acceptor" evidence="10">
    <location>
        <position position="65"/>
    </location>
</feature>
<evidence type="ECO:0000256" key="1">
    <source>
        <dbReference type="ARBA" id="ARBA00000189"/>
    </source>
</evidence>
<sequence length="134" mass="14716">MASTNIIALIFFLLLTINTLCEVQLSSTFYDATCPNALRTIRSTVRTAISHERRMAASILRLHFHDCFVQGCDASILLDDGPLIVSEKNALPNKGSVRGYEVIEAAKSEVEKLCPGVVSCADIDGECETWVFMC</sequence>
<gene>
    <name evidence="18" type="ORF">HannXRQ_Chr17g0566141</name>
    <name evidence="17" type="ORF">HanXRQr2_Chr17g0826051</name>
</gene>
<evidence type="ECO:0000256" key="6">
    <source>
        <dbReference type="ARBA" id="ARBA00022723"/>
    </source>
</evidence>
<feature type="chain" id="PRO_5041060197" description="peroxidase" evidence="15">
    <location>
        <begin position="22"/>
        <end position="134"/>
    </location>
</feature>
<dbReference type="AlphaFoldDB" id="A0A251RTW9"/>
<dbReference type="PROSITE" id="PS50873">
    <property type="entry name" value="PEROXIDASE_4"/>
    <property type="match status" value="1"/>
</dbReference>
<keyword evidence="19" id="KW-1185">Reference proteome</keyword>
<evidence type="ECO:0000256" key="15">
    <source>
        <dbReference type="SAM" id="SignalP"/>
    </source>
</evidence>
<evidence type="ECO:0000256" key="8">
    <source>
        <dbReference type="ARBA" id="ARBA00023002"/>
    </source>
</evidence>
<dbReference type="PRINTS" id="PR00461">
    <property type="entry name" value="PLPEROXIDASE"/>
</dbReference>
<dbReference type="EMBL" id="CM007906">
    <property type="protein sequence ID" value="OTF87816.1"/>
    <property type="molecule type" value="Genomic_DNA"/>
</dbReference>
<proteinExistence type="inferred from homology"/>
<evidence type="ECO:0000256" key="9">
    <source>
        <dbReference type="ARBA" id="ARBA00023004"/>
    </source>
</evidence>
<evidence type="ECO:0000256" key="7">
    <source>
        <dbReference type="ARBA" id="ARBA00022837"/>
    </source>
</evidence>
<evidence type="ECO:0000256" key="3">
    <source>
        <dbReference type="ARBA" id="ARBA00012313"/>
    </source>
</evidence>
<keyword evidence="9" id="KW-0408">Iron</keyword>
<dbReference type="InterPro" id="IPR019794">
    <property type="entry name" value="Peroxidases_AS"/>
</dbReference>
<dbReference type="InterPro" id="IPR000823">
    <property type="entry name" value="Peroxidase_pln"/>
</dbReference>
<dbReference type="InterPro" id="IPR002016">
    <property type="entry name" value="Haem_peroxidase"/>
</dbReference>
<feature type="binding site" evidence="11">
    <location>
        <position position="71"/>
    </location>
    <ligand>
        <name>Ca(2+)</name>
        <dbReference type="ChEBI" id="CHEBI:29108"/>
        <label>1</label>
    </ligand>
</feature>
<dbReference type="PROSITE" id="PS00436">
    <property type="entry name" value="PEROXIDASE_2"/>
    <property type="match status" value="1"/>
</dbReference>
<name>A0A251RTW9_HELAN</name>
<evidence type="ECO:0000313" key="17">
    <source>
        <dbReference type="EMBL" id="KAF5757381.1"/>
    </source>
</evidence>
<dbReference type="PANTHER" id="PTHR31388:SF115">
    <property type="entry name" value="PEROXIDASE 5"/>
    <property type="match status" value="1"/>
</dbReference>
<keyword evidence="6 11" id="KW-0479">Metal-binding</keyword>
<evidence type="ECO:0000256" key="13">
    <source>
        <dbReference type="PIRSR" id="PIRSR600823-5"/>
    </source>
</evidence>
<evidence type="ECO:0000256" key="11">
    <source>
        <dbReference type="PIRSR" id="PIRSR600823-3"/>
    </source>
</evidence>
<dbReference type="EMBL" id="MNCJ02000332">
    <property type="protein sequence ID" value="KAF5757381.1"/>
    <property type="molecule type" value="Genomic_DNA"/>
</dbReference>
<dbReference type="OMA" id="YLIMANL"/>
<comment type="cofactor">
    <cofactor evidence="2">
        <name>heme b</name>
        <dbReference type="ChEBI" id="CHEBI:60344"/>
    </cofactor>
</comment>
<keyword evidence="8 17" id="KW-0560">Oxidoreductase</keyword>
<dbReference type="GO" id="GO:0046872">
    <property type="term" value="F:metal ion binding"/>
    <property type="evidence" value="ECO:0007669"/>
    <property type="project" value="UniProtKB-KW"/>
</dbReference>
<feature type="binding site" evidence="11">
    <location>
        <position position="73"/>
    </location>
    <ligand>
        <name>Ca(2+)</name>
        <dbReference type="ChEBI" id="CHEBI:29108"/>
        <label>1</label>
    </ligand>
</feature>
<dbReference type="Proteomes" id="UP000215914">
    <property type="component" value="Chromosome 17"/>
</dbReference>
<dbReference type="GO" id="GO:0020037">
    <property type="term" value="F:heme binding"/>
    <property type="evidence" value="ECO:0007669"/>
    <property type="project" value="InterPro"/>
</dbReference>
<keyword evidence="5" id="KW-0349">Heme</keyword>
<dbReference type="SUPFAM" id="SSF48113">
    <property type="entry name" value="Heme-dependent peroxidases"/>
    <property type="match status" value="1"/>
</dbReference>
<feature type="signal peptide" evidence="15">
    <location>
        <begin position="1"/>
        <end position="21"/>
    </location>
</feature>
<feature type="binding site" evidence="11">
    <location>
        <position position="75"/>
    </location>
    <ligand>
        <name>Ca(2+)</name>
        <dbReference type="ChEBI" id="CHEBI:29108"/>
        <label>1</label>
    </ligand>
</feature>
<dbReference type="EC" id="1.11.1.7" evidence="3"/>
<keyword evidence="15" id="KW-0732">Signal</keyword>
<evidence type="ECO:0000256" key="12">
    <source>
        <dbReference type="PIRSR" id="PIRSR600823-4"/>
    </source>
</evidence>
<feature type="binding site" evidence="11">
    <location>
        <position position="69"/>
    </location>
    <ligand>
        <name>Ca(2+)</name>
        <dbReference type="ChEBI" id="CHEBI:29108"/>
        <label>1</label>
    </ligand>
</feature>
<dbReference type="Pfam" id="PF00141">
    <property type="entry name" value="peroxidase"/>
    <property type="match status" value="1"/>
</dbReference>
<comment type="cofactor">
    <cofactor evidence="11">
        <name>Ca(2+)</name>
        <dbReference type="ChEBI" id="CHEBI:29108"/>
    </cofactor>
    <text evidence="11">Binds 2 calcium ions per subunit.</text>
</comment>
<evidence type="ECO:0000313" key="18">
    <source>
        <dbReference type="EMBL" id="OTF87816.1"/>
    </source>
</evidence>
<keyword evidence="13" id="KW-1015">Disulfide bond</keyword>
<evidence type="ECO:0000256" key="5">
    <source>
        <dbReference type="ARBA" id="ARBA00022617"/>
    </source>
</evidence>
<organism evidence="18 19">
    <name type="scientific">Helianthus annuus</name>
    <name type="common">Common sunflower</name>
    <dbReference type="NCBI Taxonomy" id="4232"/>
    <lineage>
        <taxon>Eukaryota</taxon>
        <taxon>Viridiplantae</taxon>
        <taxon>Streptophyta</taxon>
        <taxon>Embryophyta</taxon>
        <taxon>Tracheophyta</taxon>
        <taxon>Spermatophyta</taxon>
        <taxon>Magnoliopsida</taxon>
        <taxon>eudicotyledons</taxon>
        <taxon>Gunneridae</taxon>
        <taxon>Pentapetalae</taxon>
        <taxon>asterids</taxon>
        <taxon>campanulids</taxon>
        <taxon>Asterales</taxon>
        <taxon>Asteraceae</taxon>
        <taxon>Asteroideae</taxon>
        <taxon>Heliantheae alliance</taxon>
        <taxon>Heliantheae</taxon>
        <taxon>Helianthus</taxon>
    </lineage>
</organism>
<evidence type="ECO:0000256" key="10">
    <source>
        <dbReference type="PIRSR" id="PIRSR600823-1"/>
    </source>
</evidence>
<reference evidence="17 19" key="1">
    <citation type="journal article" date="2017" name="Nature">
        <title>The sunflower genome provides insights into oil metabolism, flowering and Asterid evolution.</title>
        <authorList>
            <person name="Badouin H."/>
            <person name="Gouzy J."/>
            <person name="Grassa C.J."/>
            <person name="Murat F."/>
            <person name="Staton S.E."/>
            <person name="Cottret L."/>
            <person name="Lelandais-Briere C."/>
            <person name="Owens G.L."/>
            <person name="Carrere S."/>
            <person name="Mayjonade B."/>
            <person name="Legrand L."/>
            <person name="Gill N."/>
            <person name="Kane N.C."/>
            <person name="Bowers J.E."/>
            <person name="Hubner S."/>
            <person name="Bellec A."/>
            <person name="Berard A."/>
            <person name="Berges H."/>
            <person name="Blanchet N."/>
            <person name="Boniface M.C."/>
            <person name="Brunel D."/>
            <person name="Catrice O."/>
            <person name="Chaidir N."/>
            <person name="Claudel C."/>
            <person name="Donnadieu C."/>
            <person name="Faraut T."/>
            <person name="Fievet G."/>
            <person name="Helmstetter N."/>
            <person name="King M."/>
            <person name="Knapp S.J."/>
            <person name="Lai Z."/>
            <person name="Le Paslier M.C."/>
            <person name="Lippi Y."/>
            <person name="Lorenzon L."/>
            <person name="Mandel J.R."/>
            <person name="Marage G."/>
            <person name="Marchand G."/>
            <person name="Marquand E."/>
            <person name="Bret-Mestries E."/>
            <person name="Morien E."/>
            <person name="Nambeesan S."/>
            <person name="Nguyen T."/>
            <person name="Pegot-Espagnet P."/>
            <person name="Pouilly N."/>
            <person name="Raftis F."/>
            <person name="Sallet E."/>
            <person name="Schiex T."/>
            <person name="Thomas J."/>
            <person name="Vandecasteele C."/>
            <person name="Vares D."/>
            <person name="Vear F."/>
            <person name="Vautrin S."/>
            <person name="Crespi M."/>
            <person name="Mangin B."/>
            <person name="Burke J.M."/>
            <person name="Salse J."/>
            <person name="Munos S."/>
            <person name="Vincourt P."/>
            <person name="Rieseberg L.H."/>
            <person name="Langlade N.B."/>
        </authorList>
    </citation>
    <scope>NUCLEOTIDE SEQUENCE [LARGE SCALE GENOMIC DNA]</scope>
    <source>
        <strain evidence="19">cv. SF193</strain>
        <tissue evidence="17">Leaves</tissue>
    </source>
</reference>
<dbReference type="GO" id="GO:0140825">
    <property type="term" value="F:lactoperoxidase activity"/>
    <property type="evidence" value="ECO:0007669"/>
    <property type="project" value="UniProtKB-EC"/>
</dbReference>
<evidence type="ECO:0000256" key="2">
    <source>
        <dbReference type="ARBA" id="ARBA00001970"/>
    </source>
</evidence>
<feature type="disulfide bond" evidence="13">
    <location>
        <begin position="67"/>
        <end position="72"/>
    </location>
</feature>
<evidence type="ECO:0000313" key="19">
    <source>
        <dbReference type="Proteomes" id="UP000215914"/>
    </source>
</evidence>
<feature type="domain" description="Plant heme peroxidase family profile" evidence="16">
    <location>
        <begin position="24"/>
        <end position="123"/>
    </location>
</feature>
<dbReference type="Gene3D" id="1.10.520.10">
    <property type="match status" value="1"/>
</dbReference>
<evidence type="ECO:0000259" key="16">
    <source>
        <dbReference type="PROSITE" id="PS50873"/>
    </source>
</evidence>
<dbReference type="PANTHER" id="PTHR31388">
    <property type="entry name" value="PEROXIDASE 72-RELATED"/>
    <property type="match status" value="1"/>
</dbReference>
<dbReference type="InParanoid" id="A0A251RTW9"/>
<feature type="site" description="Transition state stabilizer" evidence="12">
    <location>
        <position position="61"/>
    </location>
</feature>
<accession>A0A251RTW9</accession>
<keyword evidence="7 11" id="KW-0106">Calcium</keyword>
<comment type="catalytic activity">
    <reaction evidence="1">
        <text>2 a phenolic donor + H2O2 = 2 a phenolic radical donor + 2 H2O</text>
        <dbReference type="Rhea" id="RHEA:56136"/>
        <dbReference type="ChEBI" id="CHEBI:15377"/>
        <dbReference type="ChEBI" id="CHEBI:16240"/>
        <dbReference type="ChEBI" id="CHEBI:139520"/>
        <dbReference type="ChEBI" id="CHEBI:139521"/>
        <dbReference type="EC" id="1.11.1.7"/>
    </reaction>
</comment>
<reference evidence="18" key="2">
    <citation type="submission" date="2017-02" db="EMBL/GenBank/DDBJ databases">
        <title>Sunflower complete genome.</title>
        <authorList>
            <person name="Langlade N."/>
            <person name="Munos S."/>
        </authorList>
    </citation>
    <scope>NUCLEOTIDE SEQUENCE [LARGE SCALE GENOMIC DNA]</scope>
    <source>
        <tissue evidence="18">Leaves</tissue>
    </source>
</reference>
<feature type="binding site" evidence="11">
    <location>
        <position position="66"/>
    </location>
    <ligand>
        <name>Ca(2+)</name>
        <dbReference type="ChEBI" id="CHEBI:29108"/>
        <label>1</label>
    </ligand>
</feature>
<protein>
    <recommendedName>
        <fullName evidence="3">peroxidase</fullName>
        <ecNumber evidence="3">1.11.1.7</ecNumber>
    </recommendedName>
</protein>
<feature type="binding site" evidence="11">
    <location>
        <position position="87"/>
    </location>
    <ligand>
        <name>Ca(2+)</name>
        <dbReference type="ChEBI" id="CHEBI:29108"/>
        <label>1</label>
    </ligand>
</feature>
<dbReference type="GO" id="GO:0006979">
    <property type="term" value="P:response to oxidative stress"/>
    <property type="evidence" value="ECO:0007669"/>
    <property type="project" value="InterPro"/>
</dbReference>
<reference evidence="17" key="3">
    <citation type="submission" date="2020-06" db="EMBL/GenBank/DDBJ databases">
        <title>Helianthus annuus Genome sequencing and assembly Release 2.</title>
        <authorList>
            <person name="Gouzy J."/>
            <person name="Langlade N."/>
            <person name="Munos S."/>
        </authorList>
    </citation>
    <scope>NUCLEOTIDE SEQUENCE</scope>
    <source>
        <tissue evidence="17">Leaves</tissue>
    </source>
</reference>
<dbReference type="Gramene" id="mRNA:HanXRQr2_Chr17g0826051">
    <property type="protein sequence ID" value="mRNA:HanXRQr2_Chr17g0826051"/>
    <property type="gene ID" value="HanXRQr2_Chr17g0826051"/>
</dbReference>